<dbReference type="InterPro" id="IPR016181">
    <property type="entry name" value="Acyl_CoA_acyltransferase"/>
</dbReference>
<protein>
    <recommendedName>
        <fullName evidence="2">N-acetyltransferase domain-containing protein</fullName>
    </recommendedName>
</protein>
<dbReference type="AlphaFoldDB" id="A0A9W7C5F5"/>
<name>A0A9W7C5F5_9STRA</name>
<dbReference type="GO" id="GO:0008080">
    <property type="term" value="F:N-acetyltransferase activity"/>
    <property type="evidence" value="ECO:0007669"/>
    <property type="project" value="TreeGrafter"/>
</dbReference>
<evidence type="ECO:0000313" key="4">
    <source>
        <dbReference type="Proteomes" id="UP001165085"/>
    </source>
</evidence>
<accession>A0A9W7C5F5</accession>
<keyword evidence="4" id="KW-1185">Reference proteome</keyword>
<dbReference type="PROSITE" id="PS51186">
    <property type="entry name" value="GNAT"/>
    <property type="match status" value="1"/>
</dbReference>
<organism evidence="3 4">
    <name type="scientific">Triparma strigata</name>
    <dbReference type="NCBI Taxonomy" id="1606541"/>
    <lineage>
        <taxon>Eukaryota</taxon>
        <taxon>Sar</taxon>
        <taxon>Stramenopiles</taxon>
        <taxon>Ochrophyta</taxon>
        <taxon>Bolidophyceae</taxon>
        <taxon>Parmales</taxon>
        <taxon>Triparmaceae</taxon>
        <taxon>Triparma</taxon>
    </lineage>
</organism>
<dbReference type="OrthoDB" id="249099at2759"/>
<comment type="caution">
    <text evidence="3">The sequence shown here is derived from an EMBL/GenBank/DDBJ whole genome shotgun (WGS) entry which is preliminary data.</text>
</comment>
<feature type="domain" description="N-acetyltransferase" evidence="2">
    <location>
        <begin position="90"/>
        <end position="254"/>
    </location>
</feature>
<evidence type="ECO:0000313" key="3">
    <source>
        <dbReference type="EMBL" id="GMH98558.1"/>
    </source>
</evidence>
<dbReference type="SUPFAM" id="SSF55729">
    <property type="entry name" value="Acyl-CoA N-acyltransferases (Nat)"/>
    <property type="match status" value="1"/>
</dbReference>
<dbReference type="InterPro" id="IPR000182">
    <property type="entry name" value="GNAT_dom"/>
</dbReference>
<keyword evidence="1" id="KW-0732">Signal</keyword>
<dbReference type="PANTHER" id="PTHR47443">
    <property type="entry name" value="ACYL-COA N-ACYLTRANSFERASES (NAT) SUPERFAMILY PROTEIN"/>
    <property type="match status" value="1"/>
</dbReference>
<dbReference type="PANTHER" id="PTHR47443:SF3">
    <property type="entry name" value="GCN5-RELATED N-ACETYLTRANSFERASE 4, CHLOROPLASTIC"/>
    <property type="match status" value="1"/>
</dbReference>
<feature type="chain" id="PRO_5040763948" description="N-acetyltransferase domain-containing protein" evidence="1">
    <location>
        <begin position="20"/>
        <end position="264"/>
    </location>
</feature>
<proteinExistence type="predicted"/>
<dbReference type="EMBL" id="BRXY01000527">
    <property type="protein sequence ID" value="GMH98558.1"/>
    <property type="molecule type" value="Genomic_DNA"/>
</dbReference>
<dbReference type="Pfam" id="PF00583">
    <property type="entry name" value="Acetyltransf_1"/>
    <property type="match status" value="1"/>
</dbReference>
<sequence length="264" mass="28591">MASLVFSLLLLLGSIPSSTQFLQSIHHQHRGVSSAPSCLNRPLPGNFRGPAESHPCSLHAILKGKAGITVAPMENTYGTLVNDCAKFFVDSFWSDKAESGALTTGQRSSLLRRQEAEFRNRYGLSRSGRLVVARSSGVGEVVGVAGVEIGDVVAGKSPMDDVPIMSNLAVGKQSRRRGVGGKLINGVENVVTSWGSDWLYLYVETTNAKAIKLYKKKGYRECGLDKDAKSLVPLENGGLTSKKVICKVMRKRINGSFFQKLFNT</sequence>
<evidence type="ECO:0000259" key="2">
    <source>
        <dbReference type="PROSITE" id="PS51186"/>
    </source>
</evidence>
<dbReference type="GO" id="GO:0009507">
    <property type="term" value="C:chloroplast"/>
    <property type="evidence" value="ECO:0007669"/>
    <property type="project" value="TreeGrafter"/>
</dbReference>
<feature type="signal peptide" evidence="1">
    <location>
        <begin position="1"/>
        <end position="19"/>
    </location>
</feature>
<evidence type="ECO:0000256" key="1">
    <source>
        <dbReference type="SAM" id="SignalP"/>
    </source>
</evidence>
<dbReference type="Gene3D" id="3.40.630.30">
    <property type="match status" value="1"/>
</dbReference>
<reference evidence="4" key="1">
    <citation type="journal article" date="2023" name="Commun. Biol.">
        <title>Genome analysis of Parmales, the sister group of diatoms, reveals the evolutionary specialization of diatoms from phago-mixotrophs to photoautotrophs.</title>
        <authorList>
            <person name="Ban H."/>
            <person name="Sato S."/>
            <person name="Yoshikawa S."/>
            <person name="Yamada K."/>
            <person name="Nakamura Y."/>
            <person name="Ichinomiya M."/>
            <person name="Sato N."/>
            <person name="Blanc-Mathieu R."/>
            <person name="Endo H."/>
            <person name="Kuwata A."/>
            <person name="Ogata H."/>
        </authorList>
    </citation>
    <scope>NUCLEOTIDE SEQUENCE [LARGE SCALE GENOMIC DNA]</scope>
    <source>
        <strain evidence="4">NIES 3701</strain>
    </source>
</reference>
<dbReference type="CDD" id="cd04301">
    <property type="entry name" value="NAT_SF"/>
    <property type="match status" value="1"/>
</dbReference>
<dbReference type="Proteomes" id="UP001165085">
    <property type="component" value="Unassembled WGS sequence"/>
</dbReference>
<gene>
    <name evidence="3" type="ORF">TrST_g7058</name>
</gene>